<accession>A0A3E0TTV0</accession>
<dbReference type="OrthoDB" id="7178350at2"/>
<evidence type="ECO:0000256" key="2">
    <source>
        <dbReference type="PIRSR" id="PIRSR011396-2"/>
    </source>
</evidence>
<dbReference type="GO" id="GO:0004497">
    <property type="term" value="F:monooxygenase activity"/>
    <property type="evidence" value="ECO:0007669"/>
    <property type="project" value="InterPro"/>
</dbReference>
<dbReference type="AlphaFoldDB" id="A0A3E0TTV0"/>
<evidence type="ECO:0000313" key="3">
    <source>
        <dbReference type="EMBL" id="REL27978.1"/>
    </source>
</evidence>
<evidence type="ECO:0000313" key="4">
    <source>
        <dbReference type="Proteomes" id="UP000256478"/>
    </source>
</evidence>
<gene>
    <name evidence="3" type="ORF">DXX93_16360</name>
</gene>
<organism evidence="3 4">
    <name type="scientific">Thalassotalea euphylliae</name>
    <dbReference type="NCBI Taxonomy" id="1655234"/>
    <lineage>
        <taxon>Bacteria</taxon>
        <taxon>Pseudomonadati</taxon>
        <taxon>Pseudomonadota</taxon>
        <taxon>Gammaproteobacteria</taxon>
        <taxon>Alteromonadales</taxon>
        <taxon>Colwelliaceae</taxon>
        <taxon>Thalassotalea</taxon>
    </lineage>
</organism>
<keyword evidence="2" id="KW-0285">Flavoprotein</keyword>
<dbReference type="SUPFAM" id="SSF51905">
    <property type="entry name" value="FAD/NAD(P)-binding domain"/>
    <property type="match status" value="1"/>
</dbReference>
<dbReference type="InterPro" id="IPR050816">
    <property type="entry name" value="Flavin-dep_Halogenase_NPB"/>
</dbReference>
<dbReference type="PANTHER" id="PTHR43747:SF4">
    <property type="entry name" value="FLAVIN-DEPENDENT TRYPTOPHAN HALOGENASE"/>
    <property type="match status" value="1"/>
</dbReference>
<feature type="binding site" evidence="2">
    <location>
        <position position="336"/>
    </location>
    <ligand>
        <name>FAD</name>
        <dbReference type="ChEBI" id="CHEBI:57692"/>
    </ligand>
</feature>
<dbReference type="Proteomes" id="UP000256478">
    <property type="component" value="Unassembled WGS sequence"/>
</dbReference>
<dbReference type="InterPro" id="IPR006905">
    <property type="entry name" value="Flavin_halogenase"/>
</dbReference>
<reference evidence="3 4" key="1">
    <citation type="submission" date="2018-08" db="EMBL/GenBank/DDBJ databases">
        <title>Thalassotalea euphylliae genome.</title>
        <authorList>
            <person name="Summers S."/>
            <person name="Rice S.A."/>
            <person name="Freckelton M.L."/>
            <person name="Nedved B.T."/>
            <person name="Hadfield M.G."/>
        </authorList>
    </citation>
    <scope>NUCLEOTIDE SEQUENCE [LARGE SCALE GENOMIC DNA]</scope>
    <source>
        <strain evidence="3 4">H1</strain>
    </source>
</reference>
<dbReference type="Pfam" id="PF04820">
    <property type="entry name" value="Trp_halogenase"/>
    <property type="match status" value="1"/>
</dbReference>
<name>A0A3E0TTV0_9GAMM</name>
<evidence type="ECO:0000256" key="1">
    <source>
        <dbReference type="PIRSR" id="PIRSR011396-1"/>
    </source>
</evidence>
<feature type="binding site" evidence="2">
    <location>
        <position position="345"/>
    </location>
    <ligand>
        <name>L-tryptophan</name>
        <dbReference type="ChEBI" id="CHEBI:57912"/>
    </ligand>
</feature>
<dbReference type="InterPro" id="IPR033856">
    <property type="entry name" value="Trp_halogen"/>
</dbReference>
<feature type="binding site" evidence="2">
    <location>
        <position position="77"/>
    </location>
    <ligand>
        <name>7-chloro-L-tryptophan</name>
        <dbReference type="ChEBI" id="CHEBI:58713"/>
    </ligand>
</feature>
<dbReference type="InterPro" id="IPR036188">
    <property type="entry name" value="FAD/NAD-bd_sf"/>
</dbReference>
<dbReference type="GO" id="GO:0000166">
    <property type="term" value="F:nucleotide binding"/>
    <property type="evidence" value="ECO:0007669"/>
    <property type="project" value="UniProtKB-KW"/>
</dbReference>
<keyword evidence="2" id="KW-0547">Nucleotide-binding</keyword>
<sequence>MDKPFHIVILGGGTAGWMAANLFAKRWGNKVKLTLVESPDVGIIGVGEGSTPSLKRFFDILGIEESQWMPRCQATYKLNIRFNDWSPASGIQSYSHPFPAQVDTFTKRAFMVNAQTRRMGLATHTQPEDFLLNGVLAGQGKGPKVGAHFPFTQEYGYHFNSALLGEFLAEFAEQQGVSYRQVHIAQVNRAENGDISTLVTDNGEPLSADFFVDCTGFAGLLMDKTLGVAFTPYKENLFNDSAVVLQTPYSPEQASRIPVETESTALSAGWCWKIPLTERFGNGYVYSQDFINKEQAEQEFRQHLGVLDDSAQVRHLTMKVGRLNEHWSHNCLALGLSQGFIEPLEATALHLVQVSIELFIQQLEAGQFSAKHRAKYNELVSERFERVRDYIVAHYKLNTRNDSDYWRANRDNMALSDSLKEILHVWYSRGDLAKEIARQDISSHFDEISWHCLLAGYGAFPPLHPNQPGKGDLYQEKGIKEFLAGCALNFSAHHNNLADLV</sequence>
<dbReference type="Gene3D" id="3.50.50.60">
    <property type="entry name" value="FAD/NAD(P)-binding domain"/>
    <property type="match status" value="1"/>
</dbReference>
<feature type="active site" evidence="1">
    <location>
        <position position="77"/>
    </location>
</feature>
<feature type="binding site" evidence="2">
    <location>
        <begin position="12"/>
        <end position="15"/>
    </location>
    <ligand>
        <name>FAD</name>
        <dbReference type="ChEBI" id="CHEBI:57692"/>
    </ligand>
</feature>
<keyword evidence="2" id="KW-0274">FAD</keyword>
<protein>
    <submittedName>
        <fullName evidence="3">Tryptophan 7-halogenase</fullName>
    </submittedName>
</protein>
<dbReference type="RefSeq" id="WP_116009041.1">
    <property type="nucleotide sequence ID" value="NZ_QUOU01000001.1"/>
</dbReference>
<proteinExistence type="predicted"/>
<dbReference type="PANTHER" id="PTHR43747">
    <property type="entry name" value="FAD-BINDING PROTEIN"/>
    <property type="match status" value="1"/>
</dbReference>
<dbReference type="PIRSF" id="PIRSF011396">
    <property type="entry name" value="Trp_halogenase"/>
    <property type="match status" value="1"/>
</dbReference>
<comment type="caution">
    <text evidence="3">The sequence shown here is derived from an EMBL/GenBank/DDBJ whole genome shotgun (WGS) entry which is preliminary data.</text>
</comment>
<dbReference type="EMBL" id="QUOU01000001">
    <property type="protein sequence ID" value="REL27978.1"/>
    <property type="molecule type" value="Genomic_DNA"/>
</dbReference>